<dbReference type="GeneID" id="24437472"/>
<dbReference type="Proteomes" id="UP000009168">
    <property type="component" value="Unassembled WGS sequence"/>
</dbReference>
<reference evidence="2" key="1">
    <citation type="journal article" date="2006" name="PLoS Biol.">
        <title>Macronuclear genome sequence of the ciliate Tetrahymena thermophila, a model eukaryote.</title>
        <authorList>
            <person name="Eisen J.A."/>
            <person name="Coyne R.S."/>
            <person name="Wu M."/>
            <person name="Wu D."/>
            <person name="Thiagarajan M."/>
            <person name="Wortman J.R."/>
            <person name="Badger J.H."/>
            <person name="Ren Q."/>
            <person name="Amedeo P."/>
            <person name="Jones K.M."/>
            <person name="Tallon L.J."/>
            <person name="Delcher A.L."/>
            <person name="Salzberg S.L."/>
            <person name="Silva J.C."/>
            <person name="Haas B.J."/>
            <person name="Majoros W.H."/>
            <person name="Farzad M."/>
            <person name="Carlton J.M."/>
            <person name="Smith R.K. Jr."/>
            <person name="Garg J."/>
            <person name="Pearlman R.E."/>
            <person name="Karrer K.M."/>
            <person name="Sun L."/>
            <person name="Manning G."/>
            <person name="Elde N.C."/>
            <person name="Turkewitz A.P."/>
            <person name="Asai D.J."/>
            <person name="Wilkes D.E."/>
            <person name="Wang Y."/>
            <person name="Cai H."/>
            <person name="Collins K."/>
            <person name="Stewart B.A."/>
            <person name="Lee S.R."/>
            <person name="Wilamowska K."/>
            <person name="Weinberg Z."/>
            <person name="Ruzzo W.L."/>
            <person name="Wloga D."/>
            <person name="Gaertig J."/>
            <person name="Frankel J."/>
            <person name="Tsao C.-C."/>
            <person name="Gorovsky M.A."/>
            <person name="Keeling P.J."/>
            <person name="Waller R.F."/>
            <person name="Patron N.J."/>
            <person name="Cherry J.M."/>
            <person name="Stover N.A."/>
            <person name="Krieger C.J."/>
            <person name="del Toro C."/>
            <person name="Ryder H.F."/>
            <person name="Williamson S.C."/>
            <person name="Barbeau R.A."/>
            <person name="Hamilton E.P."/>
            <person name="Orias E."/>
        </authorList>
    </citation>
    <scope>NUCLEOTIDE SEQUENCE [LARGE SCALE GENOMIC DNA]</scope>
    <source>
        <strain evidence="2">SB210</strain>
    </source>
</reference>
<evidence type="ECO:0000313" key="1">
    <source>
        <dbReference type="EMBL" id="EWS73474.1"/>
    </source>
</evidence>
<keyword evidence="2" id="KW-1185">Reference proteome</keyword>
<dbReference type="RefSeq" id="XP_012653956.1">
    <property type="nucleotide sequence ID" value="XM_012798502.1"/>
</dbReference>
<proteinExistence type="predicted"/>
<protein>
    <submittedName>
        <fullName evidence="1">Transmembrane protein, putative</fullName>
    </submittedName>
</protein>
<dbReference type="InParanoid" id="W7XIN8"/>
<name>W7XIN8_TETTS</name>
<evidence type="ECO:0000313" key="2">
    <source>
        <dbReference type="Proteomes" id="UP000009168"/>
    </source>
</evidence>
<dbReference type="AlphaFoldDB" id="W7XIN8"/>
<accession>W7XIN8</accession>
<gene>
    <name evidence="1" type="ORF">TTHERM_000138289</name>
</gene>
<organism evidence="1 2">
    <name type="scientific">Tetrahymena thermophila (strain SB210)</name>
    <dbReference type="NCBI Taxonomy" id="312017"/>
    <lineage>
        <taxon>Eukaryota</taxon>
        <taxon>Sar</taxon>
        <taxon>Alveolata</taxon>
        <taxon>Ciliophora</taxon>
        <taxon>Intramacronucleata</taxon>
        <taxon>Oligohymenophorea</taxon>
        <taxon>Hymenostomatida</taxon>
        <taxon>Tetrahymenina</taxon>
        <taxon>Tetrahymenidae</taxon>
        <taxon>Tetrahymena</taxon>
    </lineage>
</organism>
<dbReference type="KEGG" id="tet:TTHERM_000138289"/>
<sequence length="252" mass="31092">MSLNNLNLFVIYDYFFMEKLIQNQDLDEIFCYLSQYFDQLNYLLNIMRVSFCFSYQYKLKHLGCQFYRLSATLNPLQFNEYYYIFININQYKLIGLIDIPTTKCLCYFFKRFQSYFTYSFLLCVYYQKSRKYLTQIQYQNQEEMVKMSQMYPFNQVLLNYSQIQICFQYFCSSKSHFTLFINLYNFINLCRVTQNYSTTFLGCFKFIHFNYFTLSSYSVKFLVILKIIACRYLYFYWQFSYNQFTQQTQILV</sequence>
<dbReference type="EMBL" id="GG662639">
    <property type="protein sequence ID" value="EWS73474.1"/>
    <property type="molecule type" value="Genomic_DNA"/>
</dbReference>
<keyword evidence="1" id="KW-0812">Transmembrane</keyword>
<keyword evidence="1" id="KW-0472">Membrane</keyword>